<keyword evidence="15" id="KW-1185">Reference proteome</keyword>
<dbReference type="InterPro" id="IPR015866">
    <property type="entry name" value="Ser-tRNA-synth_1_N"/>
</dbReference>
<dbReference type="InterPro" id="IPR045864">
    <property type="entry name" value="aa-tRNA-synth_II/BPL/LPL"/>
</dbReference>
<accession>A0ABY3PHJ8</accession>
<evidence type="ECO:0000313" key="14">
    <source>
        <dbReference type="EMBL" id="UFP93130.1"/>
    </source>
</evidence>
<evidence type="ECO:0000256" key="11">
    <source>
        <dbReference type="ARBA" id="ARBA00048823"/>
    </source>
</evidence>
<dbReference type="InterPro" id="IPR042103">
    <property type="entry name" value="SerRS_1_N_sf"/>
</dbReference>
<name>A0ABY3PHJ8_9CYAN</name>
<dbReference type="InterPro" id="IPR006195">
    <property type="entry name" value="aa-tRNA-synth_II"/>
</dbReference>
<gene>
    <name evidence="12 14" type="primary">serS</name>
    <name evidence="14" type="ORF">ISF26_15105</name>
</gene>
<dbReference type="EC" id="6.1.1.11" evidence="12"/>
<keyword evidence="6 12" id="KW-0547">Nucleotide-binding</keyword>
<dbReference type="InterPro" id="IPR002317">
    <property type="entry name" value="Ser-tRNA-ligase_type_1"/>
</dbReference>
<dbReference type="PIRSF" id="PIRSF001529">
    <property type="entry name" value="Ser-tRNA-synth_IIa"/>
    <property type="match status" value="1"/>
</dbReference>
<comment type="caution">
    <text evidence="12">Lacks conserved residue(s) required for the propagation of feature annotation.</text>
</comment>
<dbReference type="InterPro" id="IPR033729">
    <property type="entry name" value="SerRS_core"/>
</dbReference>
<evidence type="ECO:0000256" key="7">
    <source>
        <dbReference type="ARBA" id="ARBA00022840"/>
    </source>
</evidence>
<comment type="pathway">
    <text evidence="2 12">Aminoacyl-tRNA biosynthesis; selenocysteinyl-tRNA(Sec) biosynthesis; L-seryl-tRNA(Sec) from L-serine and tRNA(Sec): step 1/1.</text>
</comment>
<dbReference type="SUPFAM" id="SSF46589">
    <property type="entry name" value="tRNA-binding arm"/>
    <property type="match status" value="1"/>
</dbReference>
<comment type="subcellular location">
    <subcellularLocation>
        <location evidence="1 12">Cytoplasm</location>
    </subcellularLocation>
</comment>
<feature type="binding site" evidence="12">
    <location>
        <position position="390"/>
    </location>
    <ligand>
        <name>L-serine</name>
        <dbReference type="ChEBI" id="CHEBI:33384"/>
    </ligand>
</feature>
<dbReference type="PANTHER" id="PTHR43697">
    <property type="entry name" value="SERYL-TRNA SYNTHETASE"/>
    <property type="match status" value="1"/>
</dbReference>
<dbReference type="GO" id="GO:0004828">
    <property type="term" value="F:serine-tRNA ligase activity"/>
    <property type="evidence" value="ECO:0007669"/>
    <property type="project" value="UniProtKB-EC"/>
</dbReference>
<organism evidence="14 15">
    <name type="scientific">Gloeobacter morelensis MG652769</name>
    <dbReference type="NCBI Taxonomy" id="2781736"/>
    <lineage>
        <taxon>Bacteria</taxon>
        <taxon>Bacillati</taxon>
        <taxon>Cyanobacteriota</taxon>
        <taxon>Cyanophyceae</taxon>
        <taxon>Gloeobacterales</taxon>
        <taxon>Gloeobacteraceae</taxon>
        <taxon>Gloeobacter</taxon>
        <taxon>Gloeobacter morelensis</taxon>
    </lineage>
</organism>
<keyword evidence="7 12" id="KW-0067">ATP-binding</keyword>
<comment type="domain">
    <text evidence="12">Consists of two distinct domains, a catalytic core and a N-terminal extension that is involved in tRNA binding.</text>
</comment>
<dbReference type="EMBL" id="CP063845">
    <property type="protein sequence ID" value="UFP93130.1"/>
    <property type="molecule type" value="Genomic_DNA"/>
</dbReference>
<evidence type="ECO:0000256" key="10">
    <source>
        <dbReference type="ARBA" id="ARBA00047929"/>
    </source>
</evidence>
<dbReference type="PRINTS" id="PR00981">
    <property type="entry name" value="TRNASYNTHSER"/>
</dbReference>
<evidence type="ECO:0000256" key="4">
    <source>
        <dbReference type="ARBA" id="ARBA00022490"/>
    </source>
</evidence>
<comment type="similarity">
    <text evidence="3 12">Belongs to the class-II aminoacyl-tRNA synthetase family. Type-1 seryl-tRNA synthetase subfamily.</text>
</comment>
<proteinExistence type="inferred from homology"/>
<evidence type="ECO:0000256" key="2">
    <source>
        <dbReference type="ARBA" id="ARBA00005045"/>
    </source>
</evidence>
<evidence type="ECO:0000256" key="9">
    <source>
        <dbReference type="ARBA" id="ARBA00023146"/>
    </source>
</evidence>
<dbReference type="Proteomes" id="UP001054846">
    <property type="component" value="Chromosome"/>
</dbReference>
<dbReference type="PANTHER" id="PTHR43697:SF1">
    <property type="entry name" value="SERINE--TRNA LIGASE"/>
    <property type="match status" value="1"/>
</dbReference>
<keyword evidence="4 12" id="KW-0963">Cytoplasm</keyword>
<evidence type="ECO:0000256" key="8">
    <source>
        <dbReference type="ARBA" id="ARBA00022917"/>
    </source>
</evidence>
<dbReference type="Gene3D" id="3.30.930.10">
    <property type="entry name" value="Bira Bifunctional Protein, Domain 2"/>
    <property type="match status" value="1"/>
</dbReference>
<feature type="binding site" evidence="12">
    <location>
        <position position="290"/>
    </location>
    <ligand>
        <name>L-serine</name>
        <dbReference type="ChEBI" id="CHEBI:33384"/>
    </ligand>
</feature>
<sequence length="429" mass="48594">MLDPKLLRDDPAKLIERLNARGGDFAEVIEQLVSLDAQRRASQTEFNRAQAEGNQIGKQVGDLLRRGTDAADPEVLALKQRGIDLKATLAQLQDQERELAERFAALLPTLPNVPRPEVPIGKDENENREMCRWGTPPVFDFEPVAHWDLGERLGLMNFARATLVAQARFVTLVGDGALLERALIAFMLDRHRAHGYIEILPPYLVNTASMTGTGQLPKFAEDSFRCRDDDLWLIPTAEVPVTNLYRDEILTDTQLPIYHCAFTPCFRREAGSYGRDTRGLIRLHQFHKVELVKFCRPEHSSAEHEKLVADAEDVLQQLELPYRVIELCTGDLGFAAARCFDLEVWLPSQNRYREISSCSNFEEFQARRANLRFKAPEKKGTEFVHTLNGSGLAVGRTFAAILENYQNRDGTVRVPEALKPYVRKDVLSR</sequence>
<evidence type="ECO:0000256" key="1">
    <source>
        <dbReference type="ARBA" id="ARBA00004496"/>
    </source>
</evidence>
<feature type="domain" description="Aminoacyl-transfer RNA synthetases class-II family profile" evidence="13">
    <location>
        <begin position="140"/>
        <end position="415"/>
    </location>
</feature>
<dbReference type="InterPro" id="IPR002314">
    <property type="entry name" value="aa-tRNA-synt_IIb"/>
</dbReference>
<dbReference type="CDD" id="cd00770">
    <property type="entry name" value="SerRS_core"/>
    <property type="match status" value="1"/>
</dbReference>
<dbReference type="Pfam" id="PF00587">
    <property type="entry name" value="tRNA-synt_2b"/>
    <property type="match status" value="1"/>
</dbReference>
<evidence type="ECO:0000256" key="12">
    <source>
        <dbReference type="HAMAP-Rule" id="MF_00176"/>
    </source>
</evidence>
<comment type="catalytic activity">
    <reaction evidence="11 12">
        <text>tRNA(Ser) + L-serine + ATP = L-seryl-tRNA(Ser) + AMP + diphosphate + H(+)</text>
        <dbReference type="Rhea" id="RHEA:12292"/>
        <dbReference type="Rhea" id="RHEA-COMP:9669"/>
        <dbReference type="Rhea" id="RHEA-COMP:9703"/>
        <dbReference type="ChEBI" id="CHEBI:15378"/>
        <dbReference type="ChEBI" id="CHEBI:30616"/>
        <dbReference type="ChEBI" id="CHEBI:33019"/>
        <dbReference type="ChEBI" id="CHEBI:33384"/>
        <dbReference type="ChEBI" id="CHEBI:78442"/>
        <dbReference type="ChEBI" id="CHEBI:78533"/>
        <dbReference type="ChEBI" id="CHEBI:456215"/>
        <dbReference type="EC" id="6.1.1.11"/>
    </reaction>
</comment>
<dbReference type="PROSITE" id="PS50862">
    <property type="entry name" value="AA_TRNA_LIGASE_II"/>
    <property type="match status" value="1"/>
</dbReference>
<feature type="binding site" evidence="12">
    <location>
        <begin position="267"/>
        <end position="269"/>
    </location>
    <ligand>
        <name>ATP</name>
        <dbReference type="ChEBI" id="CHEBI:30616"/>
    </ligand>
</feature>
<evidence type="ECO:0000313" key="15">
    <source>
        <dbReference type="Proteomes" id="UP001054846"/>
    </source>
</evidence>
<evidence type="ECO:0000256" key="3">
    <source>
        <dbReference type="ARBA" id="ARBA00010728"/>
    </source>
</evidence>
<comment type="catalytic activity">
    <reaction evidence="10 12">
        <text>tRNA(Sec) + L-serine + ATP = L-seryl-tRNA(Sec) + AMP + diphosphate + H(+)</text>
        <dbReference type="Rhea" id="RHEA:42580"/>
        <dbReference type="Rhea" id="RHEA-COMP:9742"/>
        <dbReference type="Rhea" id="RHEA-COMP:10128"/>
        <dbReference type="ChEBI" id="CHEBI:15378"/>
        <dbReference type="ChEBI" id="CHEBI:30616"/>
        <dbReference type="ChEBI" id="CHEBI:33019"/>
        <dbReference type="ChEBI" id="CHEBI:33384"/>
        <dbReference type="ChEBI" id="CHEBI:78442"/>
        <dbReference type="ChEBI" id="CHEBI:78533"/>
        <dbReference type="ChEBI" id="CHEBI:456215"/>
        <dbReference type="EC" id="6.1.1.11"/>
    </reaction>
</comment>
<evidence type="ECO:0000256" key="6">
    <source>
        <dbReference type="ARBA" id="ARBA00022741"/>
    </source>
</evidence>
<dbReference type="InterPro" id="IPR010978">
    <property type="entry name" value="tRNA-bd_arm"/>
</dbReference>
<feature type="binding site" evidence="12">
    <location>
        <begin position="354"/>
        <end position="357"/>
    </location>
    <ligand>
        <name>ATP</name>
        <dbReference type="ChEBI" id="CHEBI:30616"/>
    </ligand>
</feature>
<keyword evidence="8 12" id="KW-0648">Protein biosynthesis</keyword>
<dbReference type="NCBIfam" id="TIGR00414">
    <property type="entry name" value="serS"/>
    <property type="match status" value="1"/>
</dbReference>
<comment type="subunit">
    <text evidence="12">Homodimer. The tRNA molecule binds across the dimer.</text>
</comment>
<dbReference type="Pfam" id="PF02403">
    <property type="entry name" value="Seryl_tRNA_N"/>
    <property type="match status" value="1"/>
</dbReference>
<evidence type="ECO:0000256" key="5">
    <source>
        <dbReference type="ARBA" id="ARBA00022598"/>
    </source>
</evidence>
<protein>
    <recommendedName>
        <fullName evidence="12">Serine--tRNA ligase</fullName>
        <ecNumber evidence="12">6.1.1.11</ecNumber>
    </recommendedName>
    <alternativeName>
        <fullName evidence="12">Seryl-tRNA synthetase</fullName>
        <shortName evidence="12">SerRS</shortName>
    </alternativeName>
    <alternativeName>
        <fullName evidence="12">Seryl-tRNA(Ser/Sec) synthetase</fullName>
    </alternativeName>
</protein>
<evidence type="ECO:0000259" key="13">
    <source>
        <dbReference type="PROSITE" id="PS50862"/>
    </source>
</evidence>
<reference evidence="14 15" key="1">
    <citation type="journal article" date="2021" name="Genome Biol. Evol.">
        <title>Complete Genome Sequencing of a Novel Gloeobacter Species from a Waterfall Cave in Mexico.</title>
        <authorList>
            <person name="Saw J.H."/>
            <person name="Cardona T."/>
            <person name="Montejano G."/>
        </authorList>
    </citation>
    <scope>NUCLEOTIDE SEQUENCE [LARGE SCALE GENOMIC DNA]</scope>
    <source>
        <strain evidence="14">MG652769</strain>
    </source>
</reference>
<dbReference type="SUPFAM" id="SSF55681">
    <property type="entry name" value="Class II aaRS and biotin synthetases"/>
    <property type="match status" value="1"/>
</dbReference>
<comment type="function">
    <text evidence="12">Catalyzes the attachment of serine to tRNA(Ser). Is also able to aminoacylate tRNA(Sec) with serine, to form the misacylated tRNA L-seryl-tRNA(Sec), which will be further converted into selenocysteinyl-tRNA(Sec).</text>
</comment>
<dbReference type="RefSeq" id="WP_230840133.1">
    <property type="nucleotide sequence ID" value="NZ_CP063845.1"/>
</dbReference>
<keyword evidence="5 12" id="KW-0436">Ligase</keyword>
<feature type="binding site" evidence="12">
    <location>
        <begin position="236"/>
        <end position="238"/>
    </location>
    <ligand>
        <name>L-serine</name>
        <dbReference type="ChEBI" id="CHEBI:33384"/>
    </ligand>
</feature>
<dbReference type="HAMAP" id="MF_00176">
    <property type="entry name" value="Ser_tRNA_synth_type1"/>
    <property type="match status" value="1"/>
</dbReference>
<dbReference type="Gene3D" id="1.10.287.40">
    <property type="entry name" value="Serine-tRNA synthetase, tRNA binding domain"/>
    <property type="match status" value="1"/>
</dbReference>
<keyword evidence="9 12" id="KW-0030">Aminoacyl-tRNA synthetase</keyword>